<dbReference type="EMBL" id="BSUJ01000001">
    <property type="protein sequence ID" value="GMA18596.1"/>
    <property type="molecule type" value="Genomic_DNA"/>
</dbReference>
<accession>A0ABQ6HJD0</accession>
<keyword evidence="2" id="KW-1185">Reference proteome</keyword>
<organism evidence="1 2">
    <name type="scientific">Arsenicicoccus piscis</name>
    <dbReference type="NCBI Taxonomy" id="673954"/>
    <lineage>
        <taxon>Bacteria</taxon>
        <taxon>Bacillati</taxon>
        <taxon>Actinomycetota</taxon>
        <taxon>Actinomycetes</taxon>
        <taxon>Micrococcales</taxon>
        <taxon>Intrasporangiaceae</taxon>
        <taxon>Arsenicicoccus</taxon>
    </lineage>
</organism>
<evidence type="ECO:0000313" key="1">
    <source>
        <dbReference type="EMBL" id="GMA18596.1"/>
    </source>
</evidence>
<proteinExistence type="predicted"/>
<comment type="caution">
    <text evidence="1">The sequence shown here is derived from an EMBL/GenBank/DDBJ whole genome shotgun (WGS) entry which is preliminary data.</text>
</comment>
<reference evidence="2" key="1">
    <citation type="journal article" date="2019" name="Int. J. Syst. Evol. Microbiol.">
        <title>The Global Catalogue of Microorganisms (GCM) 10K type strain sequencing project: providing services to taxonomists for standard genome sequencing and annotation.</title>
        <authorList>
            <consortium name="The Broad Institute Genomics Platform"/>
            <consortium name="The Broad Institute Genome Sequencing Center for Infectious Disease"/>
            <person name="Wu L."/>
            <person name="Ma J."/>
        </authorList>
    </citation>
    <scope>NUCLEOTIDE SEQUENCE [LARGE SCALE GENOMIC DNA]</scope>
    <source>
        <strain evidence="2">NBRC 105830</strain>
    </source>
</reference>
<evidence type="ECO:0008006" key="3">
    <source>
        <dbReference type="Google" id="ProtNLM"/>
    </source>
</evidence>
<evidence type="ECO:0000313" key="2">
    <source>
        <dbReference type="Proteomes" id="UP001157109"/>
    </source>
</evidence>
<sequence>MTEGAQRTLVLADAFSPGKWTEGSYQPAGTATQLQAMAAKLYCSDVAVMEYRFAPTVGTFKVDVAQSMDSATSDGTVEFSLVADGRQRQTKSIKFKERQQLDTDMAGVTVIKISATQTTSSCSNDVTALVTNVSIAGS</sequence>
<dbReference type="Proteomes" id="UP001157109">
    <property type="component" value="Unassembled WGS sequence"/>
</dbReference>
<gene>
    <name evidence="1" type="ORF">GCM10025862_06170</name>
</gene>
<name>A0ABQ6HJD0_9MICO</name>
<protein>
    <recommendedName>
        <fullName evidence="3">Glycosyl hydrolase family 98 putative carbohydrate-binding module domain-containing protein</fullName>
    </recommendedName>
</protein>